<name>A0A515DDU5_9BURK</name>
<dbReference type="Pfam" id="PF03446">
    <property type="entry name" value="NAD_binding_2"/>
    <property type="match status" value="2"/>
</dbReference>
<accession>A0A515DDU5</accession>
<dbReference type="SUPFAM" id="SSF48179">
    <property type="entry name" value="6-phosphogluconate dehydrogenase C-terminal domain-like"/>
    <property type="match status" value="2"/>
</dbReference>
<dbReference type="AlphaFoldDB" id="A0A515DDU5"/>
<dbReference type="InterPro" id="IPR036291">
    <property type="entry name" value="NAD(P)-bd_dom_sf"/>
</dbReference>
<dbReference type="PANTHER" id="PTHR22981:SF7">
    <property type="entry name" value="3-HYDROXYISOBUTYRATE DEHYDROGENASE, MITOCHONDRIAL"/>
    <property type="match status" value="1"/>
</dbReference>
<feature type="domain" description="3-hydroxyisobutyrate dehydrogenase-like NAD-binding" evidence="4">
    <location>
        <begin position="474"/>
        <end position="587"/>
    </location>
</feature>
<dbReference type="Gene3D" id="3.40.50.720">
    <property type="entry name" value="NAD(P)-binding Rossmann-like Domain"/>
    <property type="match status" value="2"/>
</dbReference>
<dbReference type="Proteomes" id="UP000316798">
    <property type="component" value="Chromosome"/>
</dbReference>
<gene>
    <name evidence="5" type="ORF">EUB48_15825</name>
</gene>
<evidence type="ECO:0000259" key="4">
    <source>
        <dbReference type="Pfam" id="PF14833"/>
    </source>
</evidence>
<feature type="domain" description="3-hydroxyisobutyrate dehydrogenase-like NAD-binding" evidence="4">
    <location>
        <begin position="164"/>
        <end position="284"/>
    </location>
</feature>
<dbReference type="Pfam" id="PF14833">
    <property type="entry name" value="NAD_binding_11"/>
    <property type="match status" value="2"/>
</dbReference>
<dbReference type="GO" id="GO:0051287">
    <property type="term" value="F:NAD binding"/>
    <property type="evidence" value="ECO:0007669"/>
    <property type="project" value="InterPro"/>
</dbReference>
<dbReference type="OrthoDB" id="9777604at2"/>
<proteinExistence type="predicted"/>
<evidence type="ECO:0000313" key="5">
    <source>
        <dbReference type="EMBL" id="QDL38591.1"/>
    </source>
</evidence>
<evidence type="ECO:0000256" key="1">
    <source>
        <dbReference type="ARBA" id="ARBA00023002"/>
    </source>
</evidence>
<evidence type="ECO:0000259" key="3">
    <source>
        <dbReference type="Pfam" id="PF03446"/>
    </source>
</evidence>
<keyword evidence="6" id="KW-1185">Reference proteome</keyword>
<feature type="domain" description="6-phosphogluconate dehydrogenase NADP-binding" evidence="3">
    <location>
        <begin position="2"/>
        <end position="160"/>
    </location>
</feature>
<dbReference type="KEGG" id="rhf:EUB48_15825"/>
<dbReference type="InterPro" id="IPR029154">
    <property type="entry name" value="HIBADH-like_NADP-bd"/>
</dbReference>
<dbReference type="InterPro" id="IPR013328">
    <property type="entry name" value="6PGD_dom2"/>
</dbReference>
<sequence>MQIGYIGLGAMGSALAGRFLPTHQLVVWDLNGAAVAAFGKHGAKAAPSAAELARQCDVVLLCLPRSADVRQVIFGAGGLAEGLAPGKLVIDQTSGVPGETREIARQLAERGVAMIDAPVSGGVAGAAGGTISIMASGSDADYDRALPALTAISPNVFRCGSRVGDGQAMKLVNNVLSAGCRLATLEVVAMGRKMGLSLAAITDVVNKGSGRNRTSKLMLQKMVDGTPSASSFAMSLMLKDMNQAVALGMEAGAPTPITNVVRGLLQIGVSQLGDQAQLEEVLGLIEGMARTRIADEHKDAPPPAAAADAKEMRVGYVGLGAMGGALTRRLMLSRKMRVYDARPEVVRAFEAEGAIAAPDLPTLARECDVIFVCVPTSAIVREVVFGKGGLAEGLAPGKVIVDQTTGDPTVTREIAAGLEKLGVPLVDAPVSGGPRGAVAGTIAIICGGPAEPFAKVRPILAGISPNVVYCGQTGNGHVAKLIQNTVASCNRLLTYEAAALGVKYGLTLADMATVINKSTGWSGASERILPTLSEGKATADFQLALMAKDLRLAARMAIDCGAPMLIANAVRSYFEAGANEFGGTANLDDMRHVVEAMAGIEFKGA</sequence>
<dbReference type="Gene3D" id="1.10.1040.10">
    <property type="entry name" value="N-(1-d-carboxylethyl)-l-norvaline Dehydrogenase, domain 2"/>
    <property type="match status" value="2"/>
</dbReference>
<keyword evidence="1" id="KW-0560">Oxidoreductase</keyword>
<organism evidence="5 6">
    <name type="scientific">Rhodoferax sediminis</name>
    <dbReference type="NCBI Taxonomy" id="2509614"/>
    <lineage>
        <taxon>Bacteria</taxon>
        <taxon>Pseudomonadati</taxon>
        <taxon>Pseudomonadota</taxon>
        <taxon>Betaproteobacteria</taxon>
        <taxon>Burkholderiales</taxon>
        <taxon>Comamonadaceae</taxon>
        <taxon>Rhodoferax</taxon>
    </lineage>
</organism>
<dbReference type="SUPFAM" id="SSF51735">
    <property type="entry name" value="NAD(P)-binding Rossmann-fold domains"/>
    <property type="match status" value="2"/>
</dbReference>
<protein>
    <submittedName>
        <fullName evidence="5">NAD(P)-dependent oxidoreductase</fullName>
    </submittedName>
</protein>
<dbReference type="GO" id="GO:0050661">
    <property type="term" value="F:NADP binding"/>
    <property type="evidence" value="ECO:0007669"/>
    <property type="project" value="InterPro"/>
</dbReference>
<feature type="domain" description="6-phosphogluconate dehydrogenase NADP-binding" evidence="3">
    <location>
        <begin position="313"/>
        <end position="471"/>
    </location>
</feature>
<dbReference type="PANTHER" id="PTHR22981">
    <property type="entry name" value="3-HYDROXYISOBUTYRATE DEHYDROGENASE-RELATED"/>
    <property type="match status" value="1"/>
</dbReference>
<evidence type="ECO:0000313" key="6">
    <source>
        <dbReference type="Proteomes" id="UP000316798"/>
    </source>
</evidence>
<evidence type="ECO:0000256" key="2">
    <source>
        <dbReference type="ARBA" id="ARBA00023027"/>
    </source>
</evidence>
<dbReference type="InterPro" id="IPR006115">
    <property type="entry name" value="6PGDH_NADP-bd"/>
</dbReference>
<reference evidence="5 6" key="1">
    <citation type="submission" date="2019-01" db="EMBL/GenBank/DDBJ databases">
        <title>Genomic insights into a novel species Rhodoferax sp.</title>
        <authorList>
            <person name="Jin L."/>
        </authorList>
    </citation>
    <scope>NUCLEOTIDE SEQUENCE [LARGE SCALE GENOMIC DNA]</scope>
    <source>
        <strain evidence="5 6">CHu59-6-5</strain>
    </source>
</reference>
<dbReference type="GO" id="GO:0016616">
    <property type="term" value="F:oxidoreductase activity, acting on the CH-OH group of donors, NAD or NADP as acceptor"/>
    <property type="evidence" value="ECO:0007669"/>
    <property type="project" value="TreeGrafter"/>
</dbReference>
<keyword evidence="2" id="KW-0520">NAD</keyword>
<dbReference type="RefSeq" id="WP_142820031.1">
    <property type="nucleotide sequence ID" value="NZ_CP035503.1"/>
</dbReference>
<dbReference type="InterPro" id="IPR008927">
    <property type="entry name" value="6-PGluconate_DH-like_C_sf"/>
</dbReference>
<dbReference type="EMBL" id="CP035503">
    <property type="protein sequence ID" value="QDL38591.1"/>
    <property type="molecule type" value="Genomic_DNA"/>
</dbReference>